<dbReference type="EMBL" id="GBXM01067936">
    <property type="protein sequence ID" value="JAH40641.1"/>
    <property type="molecule type" value="Transcribed_RNA"/>
</dbReference>
<sequence length="36" mass="4260">MTDSLTARTSTAQGLPINIFFKYKKMKLKNKRKMLR</sequence>
<name>A0A0E9SH70_ANGAN</name>
<reference evidence="1" key="2">
    <citation type="journal article" date="2015" name="Fish Shellfish Immunol.">
        <title>Early steps in the European eel (Anguilla anguilla)-Vibrio vulnificus interaction in the gills: Role of the RtxA13 toxin.</title>
        <authorList>
            <person name="Callol A."/>
            <person name="Pajuelo D."/>
            <person name="Ebbesson L."/>
            <person name="Teles M."/>
            <person name="MacKenzie S."/>
            <person name="Amaro C."/>
        </authorList>
    </citation>
    <scope>NUCLEOTIDE SEQUENCE</scope>
</reference>
<protein>
    <submittedName>
        <fullName evidence="1">Uncharacterized protein</fullName>
    </submittedName>
</protein>
<dbReference type="AlphaFoldDB" id="A0A0E9SH70"/>
<accession>A0A0E9SH70</accession>
<organism evidence="1">
    <name type="scientific">Anguilla anguilla</name>
    <name type="common">European freshwater eel</name>
    <name type="synonym">Muraena anguilla</name>
    <dbReference type="NCBI Taxonomy" id="7936"/>
    <lineage>
        <taxon>Eukaryota</taxon>
        <taxon>Metazoa</taxon>
        <taxon>Chordata</taxon>
        <taxon>Craniata</taxon>
        <taxon>Vertebrata</taxon>
        <taxon>Euteleostomi</taxon>
        <taxon>Actinopterygii</taxon>
        <taxon>Neopterygii</taxon>
        <taxon>Teleostei</taxon>
        <taxon>Anguilliformes</taxon>
        <taxon>Anguillidae</taxon>
        <taxon>Anguilla</taxon>
    </lineage>
</organism>
<evidence type="ECO:0000313" key="1">
    <source>
        <dbReference type="EMBL" id="JAH40641.1"/>
    </source>
</evidence>
<reference evidence="1" key="1">
    <citation type="submission" date="2014-11" db="EMBL/GenBank/DDBJ databases">
        <authorList>
            <person name="Amaro Gonzalez C."/>
        </authorList>
    </citation>
    <scope>NUCLEOTIDE SEQUENCE</scope>
</reference>
<proteinExistence type="predicted"/>